<name>A0AAW0SX80_SCYPA</name>
<dbReference type="Gene3D" id="2.60.120.200">
    <property type="match status" value="1"/>
</dbReference>
<keyword evidence="2" id="KW-0732">Signal</keyword>
<dbReference type="Pfam" id="PF00629">
    <property type="entry name" value="MAM"/>
    <property type="match status" value="1"/>
</dbReference>
<dbReference type="PROSITE" id="PS50060">
    <property type="entry name" value="MAM_2"/>
    <property type="match status" value="1"/>
</dbReference>
<keyword evidence="5" id="KW-1185">Reference proteome</keyword>
<reference evidence="4 5" key="1">
    <citation type="submission" date="2023-03" db="EMBL/GenBank/DDBJ databases">
        <title>High-quality genome of Scylla paramamosain provides insights in environmental adaptation.</title>
        <authorList>
            <person name="Zhang L."/>
        </authorList>
    </citation>
    <scope>NUCLEOTIDE SEQUENCE [LARGE SCALE GENOMIC DNA]</scope>
    <source>
        <strain evidence="4">LZ_2023a</strain>
        <tissue evidence="4">Muscle</tissue>
    </source>
</reference>
<feature type="signal peptide" evidence="2">
    <location>
        <begin position="1"/>
        <end position="23"/>
    </location>
</feature>
<evidence type="ECO:0000313" key="5">
    <source>
        <dbReference type="Proteomes" id="UP001487740"/>
    </source>
</evidence>
<dbReference type="SMART" id="SM00137">
    <property type="entry name" value="MAM"/>
    <property type="match status" value="1"/>
</dbReference>
<comment type="caution">
    <text evidence="4">The sequence shown here is derived from an EMBL/GenBank/DDBJ whole genome shotgun (WGS) entry which is preliminary data.</text>
</comment>
<feature type="compositionally biased region" description="Basic and acidic residues" evidence="1">
    <location>
        <begin position="161"/>
        <end position="172"/>
    </location>
</feature>
<protein>
    <recommendedName>
        <fullName evidence="3">MAM domain-containing protein</fullName>
    </recommendedName>
</protein>
<evidence type="ECO:0000313" key="4">
    <source>
        <dbReference type="EMBL" id="KAK8380030.1"/>
    </source>
</evidence>
<dbReference type="GO" id="GO:0016020">
    <property type="term" value="C:membrane"/>
    <property type="evidence" value="ECO:0007669"/>
    <property type="project" value="InterPro"/>
</dbReference>
<feature type="chain" id="PRO_5043912010" description="MAM domain-containing protein" evidence="2">
    <location>
        <begin position="24"/>
        <end position="758"/>
    </location>
</feature>
<dbReference type="SUPFAM" id="SSF49899">
    <property type="entry name" value="Concanavalin A-like lectins/glucanases"/>
    <property type="match status" value="1"/>
</dbReference>
<evidence type="ECO:0000259" key="3">
    <source>
        <dbReference type="PROSITE" id="PS50060"/>
    </source>
</evidence>
<feature type="domain" description="MAM" evidence="3">
    <location>
        <begin position="591"/>
        <end position="753"/>
    </location>
</feature>
<accession>A0AAW0SX80</accession>
<sequence length="758" mass="85605">MGVLNTSLLLVTLFLALPAGSQANTQYVFNFENDLEGWSSSRDSWRWADESILQGNTIPSGYYKGFAVMDKKFTSGELYTTYFTASQGGNFTMKFYLRSQYHLSNTFKVYTKTRYNIVKLFLDLKEYSMPTTNSWTIVQKELPAEPQDIMFEILCYNGDKAPADHLRDHDPPQHNPPQHNPPQNLHKPPQNLHNPPQNLHNPPQNLHNPPQNLHNPPQNLHNPPQNLHNPPQNLHNPPQNLHNPPQNLHNPPQNLHNPPQNLHNPPQNLHNPPQNLHNPPQNLHNPPQNLHNPPQNLHNPPQNLHNPPQNLHNPPQNLHNPPQNLHNPPQNLHNPPQNLHNPPQNLHNPPQNLHNPTTEPPQSTTEPPQSTTAAPTTELPTTAATPTARPMTTVPTIEPSTTTAPTTAPPTTAPPTTAAPGGPITFNFESGMEGWSLVHMNEGAFRRVHFEDAAHRVGPPPDGPQVLQVFADNVQTGTVVARSPRLQATKDEMMIVIRFWMDGSQDFPAQLKLRRQFSYDVFEEEPVVNLDAFGDQINNVWFKYTKYKKLEEGETFYLFIEASLGGDMKNSVAVSSIQLDGVKIIEDNEPMLFDFEGGLTGWTAGKNDGGIWELTTWEKLDPSLNVPKPITGEKFLIASRSSIYSGTITLESPIMEVSQGTNQLLKFQFYLRGTVTYPVVLRIRKKTPDGTYDDLPFIDLRKYGNVDYQQWMRLEHEIEIPVNPEDTQYQLVVEVDLGSNLGNVVALDDIQVTQIRRR</sequence>
<proteinExistence type="predicted"/>
<dbReference type="Proteomes" id="UP001487740">
    <property type="component" value="Unassembled WGS sequence"/>
</dbReference>
<dbReference type="AlphaFoldDB" id="A0AAW0SX80"/>
<evidence type="ECO:0000256" key="1">
    <source>
        <dbReference type="SAM" id="MobiDB-lite"/>
    </source>
</evidence>
<feature type="region of interest" description="Disordered" evidence="1">
    <location>
        <begin position="161"/>
        <end position="422"/>
    </location>
</feature>
<dbReference type="InterPro" id="IPR000998">
    <property type="entry name" value="MAM_dom"/>
</dbReference>
<organism evidence="4 5">
    <name type="scientific">Scylla paramamosain</name>
    <name type="common">Mud crab</name>
    <dbReference type="NCBI Taxonomy" id="85552"/>
    <lineage>
        <taxon>Eukaryota</taxon>
        <taxon>Metazoa</taxon>
        <taxon>Ecdysozoa</taxon>
        <taxon>Arthropoda</taxon>
        <taxon>Crustacea</taxon>
        <taxon>Multicrustacea</taxon>
        <taxon>Malacostraca</taxon>
        <taxon>Eumalacostraca</taxon>
        <taxon>Eucarida</taxon>
        <taxon>Decapoda</taxon>
        <taxon>Pleocyemata</taxon>
        <taxon>Brachyura</taxon>
        <taxon>Eubrachyura</taxon>
        <taxon>Portunoidea</taxon>
        <taxon>Portunidae</taxon>
        <taxon>Portuninae</taxon>
        <taxon>Scylla</taxon>
    </lineage>
</organism>
<feature type="compositionally biased region" description="Low complexity" evidence="1">
    <location>
        <begin position="181"/>
        <end position="406"/>
    </location>
</feature>
<gene>
    <name evidence="4" type="ORF">O3P69_016587</name>
</gene>
<evidence type="ECO:0000256" key="2">
    <source>
        <dbReference type="SAM" id="SignalP"/>
    </source>
</evidence>
<dbReference type="EMBL" id="JARAKH010000042">
    <property type="protein sequence ID" value="KAK8380030.1"/>
    <property type="molecule type" value="Genomic_DNA"/>
</dbReference>
<dbReference type="InterPro" id="IPR013320">
    <property type="entry name" value="ConA-like_dom_sf"/>
</dbReference>